<dbReference type="PANTHER" id="PTHR44591">
    <property type="entry name" value="STRESS RESPONSE REGULATOR PROTEIN 1"/>
    <property type="match status" value="1"/>
</dbReference>
<dbReference type="Pfam" id="PF00072">
    <property type="entry name" value="Response_reg"/>
    <property type="match status" value="1"/>
</dbReference>
<evidence type="ECO:0000256" key="2">
    <source>
        <dbReference type="PROSITE-ProRule" id="PRU00169"/>
    </source>
</evidence>
<name>A0A918WMW5_9RHOB</name>
<dbReference type="RefSeq" id="WP_189412936.1">
    <property type="nucleotide sequence ID" value="NZ_BMYJ01000012.1"/>
</dbReference>
<evidence type="ECO:0000313" key="4">
    <source>
        <dbReference type="EMBL" id="GHC65017.1"/>
    </source>
</evidence>
<dbReference type="SMART" id="SM00448">
    <property type="entry name" value="REC"/>
    <property type="match status" value="1"/>
</dbReference>
<evidence type="ECO:0000313" key="5">
    <source>
        <dbReference type="Proteomes" id="UP000638981"/>
    </source>
</evidence>
<sequence>MPILADQNAVSLTTASHLPASVPNDLPLKGLTVLVVEDSRQAAEALRLSLRRLGARMRRAATLEQARGHLRTYRPDAIIIDLGLPDGSGTTLIRQLARDSTQRPILLACSADPTGREPALAAGAWGFLEKPLPSGQALSFLLSPWFPALRRGKVAMPSASPPPDNLSLRDDLQLALDGLTAGPDITTQSYLLALLRGIARCTRDAELANQVAWAGQTGQTDALIPALQARIGPVCWR</sequence>
<dbReference type="Proteomes" id="UP000638981">
    <property type="component" value="Unassembled WGS sequence"/>
</dbReference>
<keyword evidence="5" id="KW-1185">Reference proteome</keyword>
<dbReference type="SUPFAM" id="SSF52172">
    <property type="entry name" value="CheY-like"/>
    <property type="match status" value="1"/>
</dbReference>
<dbReference type="InterPro" id="IPR001789">
    <property type="entry name" value="Sig_transdc_resp-reg_receiver"/>
</dbReference>
<dbReference type="PANTHER" id="PTHR44591:SF3">
    <property type="entry name" value="RESPONSE REGULATORY DOMAIN-CONTAINING PROTEIN"/>
    <property type="match status" value="1"/>
</dbReference>
<dbReference type="Gene3D" id="3.40.50.2300">
    <property type="match status" value="1"/>
</dbReference>
<protein>
    <submittedName>
        <fullName evidence="4">Response regulator</fullName>
    </submittedName>
</protein>
<accession>A0A918WMW5</accession>
<dbReference type="InterPro" id="IPR011006">
    <property type="entry name" value="CheY-like_superfamily"/>
</dbReference>
<dbReference type="AlphaFoldDB" id="A0A918WMW5"/>
<dbReference type="CDD" id="cd00156">
    <property type="entry name" value="REC"/>
    <property type="match status" value="1"/>
</dbReference>
<gene>
    <name evidence="4" type="ORF">GCM10007315_31880</name>
</gene>
<evidence type="ECO:0000259" key="3">
    <source>
        <dbReference type="PROSITE" id="PS50110"/>
    </source>
</evidence>
<dbReference type="EMBL" id="BMYJ01000012">
    <property type="protein sequence ID" value="GHC65017.1"/>
    <property type="molecule type" value="Genomic_DNA"/>
</dbReference>
<dbReference type="GO" id="GO:0000160">
    <property type="term" value="P:phosphorelay signal transduction system"/>
    <property type="evidence" value="ECO:0007669"/>
    <property type="project" value="InterPro"/>
</dbReference>
<organism evidence="4 5">
    <name type="scientific">Neogemmobacter tilapiae</name>
    <dbReference type="NCBI Taxonomy" id="875041"/>
    <lineage>
        <taxon>Bacteria</taxon>
        <taxon>Pseudomonadati</taxon>
        <taxon>Pseudomonadota</taxon>
        <taxon>Alphaproteobacteria</taxon>
        <taxon>Rhodobacterales</taxon>
        <taxon>Paracoccaceae</taxon>
        <taxon>Neogemmobacter</taxon>
    </lineage>
</organism>
<proteinExistence type="predicted"/>
<reference evidence="4" key="1">
    <citation type="journal article" date="2014" name="Int. J. Syst. Evol. Microbiol.">
        <title>Complete genome sequence of Corynebacterium casei LMG S-19264T (=DSM 44701T), isolated from a smear-ripened cheese.</title>
        <authorList>
            <consortium name="US DOE Joint Genome Institute (JGI-PGF)"/>
            <person name="Walter F."/>
            <person name="Albersmeier A."/>
            <person name="Kalinowski J."/>
            <person name="Ruckert C."/>
        </authorList>
    </citation>
    <scope>NUCLEOTIDE SEQUENCE</scope>
    <source>
        <strain evidence="4">KCTC 23310</strain>
    </source>
</reference>
<evidence type="ECO:0000256" key="1">
    <source>
        <dbReference type="ARBA" id="ARBA00022553"/>
    </source>
</evidence>
<feature type="modified residue" description="4-aspartylphosphate" evidence="2">
    <location>
        <position position="81"/>
    </location>
</feature>
<keyword evidence="1 2" id="KW-0597">Phosphoprotein</keyword>
<reference evidence="4" key="2">
    <citation type="submission" date="2020-09" db="EMBL/GenBank/DDBJ databases">
        <authorList>
            <person name="Sun Q."/>
            <person name="Kim S."/>
        </authorList>
    </citation>
    <scope>NUCLEOTIDE SEQUENCE</scope>
    <source>
        <strain evidence="4">KCTC 23310</strain>
    </source>
</reference>
<dbReference type="PROSITE" id="PS50110">
    <property type="entry name" value="RESPONSE_REGULATORY"/>
    <property type="match status" value="1"/>
</dbReference>
<feature type="domain" description="Response regulatory" evidence="3">
    <location>
        <begin position="32"/>
        <end position="145"/>
    </location>
</feature>
<dbReference type="InterPro" id="IPR050595">
    <property type="entry name" value="Bact_response_regulator"/>
</dbReference>
<comment type="caution">
    <text evidence="4">The sequence shown here is derived from an EMBL/GenBank/DDBJ whole genome shotgun (WGS) entry which is preliminary data.</text>
</comment>